<proteinExistence type="predicted"/>
<gene>
    <name evidence="1" type="ORF">BD310DRAFT_613664</name>
</gene>
<dbReference type="EMBL" id="ML145151">
    <property type="protein sequence ID" value="TBU56462.1"/>
    <property type="molecule type" value="Genomic_DNA"/>
</dbReference>
<dbReference type="Proteomes" id="UP000292082">
    <property type="component" value="Unassembled WGS sequence"/>
</dbReference>
<protein>
    <submittedName>
        <fullName evidence="1">Uncharacterized protein</fullName>
    </submittedName>
</protein>
<evidence type="ECO:0000313" key="2">
    <source>
        <dbReference type="Proteomes" id="UP000292082"/>
    </source>
</evidence>
<sequence>MKICISAHRTAYGQCGKLTYLCNRVQALRGTRTARLCWIGYDKPSYYLRCANGKLFTRSSCVLESIVYRLHLLRANANFAKRSWLALIFVLAEYLTMSHPTSKSVGGNTSVVCVVRPRYRVRHETHRENKSNDKWSRLRTPYRNALVSSR</sequence>
<organism evidence="1 2">
    <name type="scientific">Dichomitus squalens</name>
    <dbReference type="NCBI Taxonomy" id="114155"/>
    <lineage>
        <taxon>Eukaryota</taxon>
        <taxon>Fungi</taxon>
        <taxon>Dikarya</taxon>
        <taxon>Basidiomycota</taxon>
        <taxon>Agaricomycotina</taxon>
        <taxon>Agaricomycetes</taxon>
        <taxon>Polyporales</taxon>
        <taxon>Polyporaceae</taxon>
        <taxon>Dichomitus</taxon>
    </lineage>
</organism>
<dbReference type="AlphaFoldDB" id="A0A4Q9PQ19"/>
<reference evidence="1 2" key="1">
    <citation type="submission" date="2019-01" db="EMBL/GenBank/DDBJ databases">
        <title>Draft genome sequences of three monokaryotic isolates of the white-rot basidiomycete fungus Dichomitus squalens.</title>
        <authorList>
            <consortium name="DOE Joint Genome Institute"/>
            <person name="Lopez S.C."/>
            <person name="Andreopoulos B."/>
            <person name="Pangilinan J."/>
            <person name="Lipzen A."/>
            <person name="Riley R."/>
            <person name="Ahrendt S."/>
            <person name="Ng V."/>
            <person name="Barry K."/>
            <person name="Daum C."/>
            <person name="Grigoriev I.V."/>
            <person name="Hilden K.S."/>
            <person name="Makela M.R."/>
            <person name="de Vries R.P."/>
        </authorList>
    </citation>
    <scope>NUCLEOTIDE SEQUENCE [LARGE SCALE GENOMIC DNA]</scope>
    <source>
        <strain evidence="1 2">CBS 464.89</strain>
    </source>
</reference>
<accession>A0A4Q9PQ19</accession>
<evidence type="ECO:0000313" key="1">
    <source>
        <dbReference type="EMBL" id="TBU56462.1"/>
    </source>
</evidence>
<keyword evidence="2" id="KW-1185">Reference proteome</keyword>
<name>A0A4Q9PQ19_9APHY</name>